<evidence type="ECO:0000313" key="10">
    <source>
        <dbReference type="EMBL" id="CAL4074957.1"/>
    </source>
</evidence>
<keyword evidence="3" id="KW-0677">Repeat</keyword>
<dbReference type="GO" id="GO:0005634">
    <property type="term" value="C:nucleus"/>
    <property type="evidence" value="ECO:0007669"/>
    <property type="project" value="UniProtKB-SubCell"/>
</dbReference>
<sequence>MRRQSMESQAANAVAKCDLCLYPCENPSALAKHLVEIHPGQNFFKCGECGDRFTALHGLKNHMRGHRGCKIYECGLCGKMFVQPDNLREHVQSHAIRKYVIHQ</sequence>
<evidence type="ECO:0000256" key="8">
    <source>
        <dbReference type="PROSITE-ProRule" id="PRU00042"/>
    </source>
</evidence>
<protein>
    <recommendedName>
        <fullName evidence="9">C2H2-type domain-containing protein</fullName>
    </recommendedName>
</protein>
<feature type="domain" description="C2H2-type" evidence="9">
    <location>
        <begin position="72"/>
        <end position="99"/>
    </location>
</feature>
<proteinExistence type="predicted"/>
<gene>
    <name evidence="10" type="ORF">MNOR_LOCUS9656</name>
</gene>
<dbReference type="PANTHER" id="PTHR24394:SF29">
    <property type="entry name" value="MYONEURIN"/>
    <property type="match status" value="1"/>
</dbReference>
<evidence type="ECO:0000256" key="3">
    <source>
        <dbReference type="ARBA" id="ARBA00022737"/>
    </source>
</evidence>
<dbReference type="Pfam" id="PF13894">
    <property type="entry name" value="zf-C2H2_4"/>
    <property type="match status" value="1"/>
</dbReference>
<evidence type="ECO:0000256" key="6">
    <source>
        <dbReference type="ARBA" id="ARBA00023125"/>
    </source>
</evidence>
<name>A0AAV2QBA5_MEGNR</name>
<feature type="domain" description="C2H2-type" evidence="9">
    <location>
        <begin position="44"/>
        <end position="71"/>
    </location>
</feature>
<dbReference type="PROSITE" id="PS00028">
    <property type="entry name" value="ZINC_FINGER_C2H2_1"/>
    <property type="match status" value="3"/>
</dbReference>
<dbReference type="AlphaFoldDB" id="A0AAV2QBA5"/>
<organism evidence="10 11">
    <name type="scientific">Meganyctiphanes norvegica</name>
    <name type="common">Northern krill</name>
    <name type="synonym">Thysanopoda norvegica</name>
    <dbReference type="NCBI Taxonomy" id="48144"/>
    <lineage>
        <taxon>Eukaryota</taxon>
        <taxon>Metazoa</taxon>
        <taxon>Ecdysozoa</taxon>
        <taxon>Arthropoda</taxon>
        <taxon>Crustacea</taxon>
        <taxon>Multicrustacea</taxon>
        <taxon>Malacostraca</taxon>
        <taxon>Eumalacostraca</taxon>
        <taxon>Eucarida</taxon>
        <taxon>Euphausiacea</taxon>
        <taxon>Euphausiidae</taxon>
        <taxon>Meganyctiphanes</taxon>
    </lineage>
</organism>
<evidence type="ECO:0000313" key="11">
    <source>
        <dbReference type="Proteomes" id="UP001497623"/>
    </source>
</evidence>
<keyword evidence="4 8" id="KW-0863">Zinc-finger</keyword>
<dbReference type="Proteomes" id="UP001497623">
    <property type="component" value="Unassembled WGS sequence"/>
</dbReference>
<reference evidence="10 11" key="1">
    <citation type="submission" date="2024-05" db="EMBL/GenBank/DDBJ databases">
        <authorList>
            <person name="Wallberg A."/>
        </authorList>
    </citation>
    <scope>NUCLEOTIDE SEQUENCE [LARGE SCALE GENOMIC DNA]</scope>
</reference>
<evidence type="ECO:0000256" key="2">
    <source>
        <dbReference type="ARBA" id="ARBA00022723"/>
    </source>
</evidence>
<comment type="subcellular location">
    <subcellularLocation>
        <location evidence="1">Nucleus</location>
    </subcellularLocation>
</comment>
<dbReference type="SMART" id="SM00355">
    <property type="entry name" value="ZnF_C2H2"/>
    <property type="match status" value="3"/>
</dbReference>
<dbReference type="FunFam" id="3.30.160.60:FF:000100">
    <property type="entry name" value="Zinc finger 45-like"/>
    <property type="match status" value="1"/>
</dbReference>
<keyword evidence="2" id="KW-0479">Metal-binding</keyword>
<evidence type="ECO:0000256" key="5">
    <source>
        <dbReference type="ARBA" id="ARBA00022833"/>
    </source>
</evidence>
<evidence type="ECO:0000259" key="9">
    <source>
        <dbReference type="PROSITE" id="PS50157"/>
    </source>
</evidence>
<dbReference type="InterPro" id="IPR013087">
    <property type="entry name" value="Znf_C2H2_type"/>
</dbReference>
<dbReference type="SUPFAM" id="SSF57667">
    <property type="entry name" value="beta-beta-alpha zinc fingers"/>
    <property type="match status" value="1"/>
</dbReference>
<keyword evidence="11" id="KW-1185">Reference proteome</keyword>
<evidence type="ECO:0000256" key="4">
    <source>
        <dbReference type="ARBA" id="ARBA00022771"/>
    </source>
</evidence>
<dbReference type="GO" id="GO:0003677">
    <property type="term" value="F:DNA binding"/>
    <property type="evidence" value="ECO:0007669"/>
    <property type="project" value="UniProtKB-KW"/>
</dbReference>
<dbReference type="FunFam" id="3.30.160.60:FF:000045">
    <property type="entry name" value="ZFP69 zinc finger protein B"/>
    <property type="match status" value="1"/>
</dbReference>
<keyword evidence="5" id="KW-0862">Zinc</keyword>
<dbReference type="EMBL" id="CAXKWB010004702">
    <property type="protein sequence ID" value="CAL4074957.1"/>
    <property type="molecule type" value="Genomic_DNA"/>
</dbReference>
<evidence type="ECO:0000256" key="1">
    <source>
        <dbReference type="ARBA" id="ARBA00004123"/>
    </source>
</evidence>
<dbReference type="GO" id="GO:0008270">
    <property type="term" value="F:zinc ion binding"/>
    <property type="evidence" value="ECO:0007669"/>
    <property type="project" value="UniProtKB-KW"/>
</dbReference>
<dbReference type="InterPro" id="IPR036236">
    <property type="entry name" value="Znf_C2H2_sf"/>
</dbReference>
<dbReference type="PROSITE" id="PS50157">
    <property type="entry name" value="ZINC_FINGER_C2H2_2"/>
    <property type="match status" value="2"/>
</dbReference>
<keyword evidence="7" id="KW-0539">Nucleus</keyword>
<comment type="caution">
    <text evidence="10">The sequence shown here is derived from an EMBL/GenBank/DDBJ whole genome shotgun (WGS) entry which is preliminary data.</text>
</comment>
<dbReference type="Gene3D" id="3.30.160.60">
    <property type="entry name" value="Classic Zinc Finger"/>
    <property type="match status" value="2"/>
</dbReference>
<dbReference type="Pfam" id="PF00096">
    <property type="entry name" value="zf-C2H2"/>
    <property type="match status" value="1"/>
</dbReference>
<keyword evidence="6" id="KW-0238">DNA-binding</keyword>
<accession>A0AAV2QBA5</accession>
<dbReference type="PANTHER" id="PTHR24394">
    <property type="entry name" value="ZINC FINGER PROTEIN"/>
    <property type="match status" value="1"/>
</dbReference>
<dbReference type="GO" id="GO:0000981">
    <property type="term" value="F:DNA-binding transcription factor activity, RNA polymerase II-specific"/>
    <property type="evidence" value="ECO:0007669"/>
    <property type="project" value="TreeGrafter"/>
</dbReference>
<evidence type="ECO:0000256" key="7">
    <source>
        <dbReference type="ARBA" id="ARBA00023242"/>
    </source>
</evidence>